<evidence type="ECO:0000256" key="3">
    <source>
        <dbReference type="ARBA" id="ARBA00022741"/>
    </source>
</evidence>
<reference evidence="7" key="1">
    <citation type="submission" date="2021-02" db="EMBL/GenBank/DDBJ databases">
        <authorList>
            <person name="Nowell W R."/>
        </authorList>
    </citation>
    <scope>NUCLEOTIDE SEQUENCE</scope>
</reference>
<dbReference type="GO" id="GO:0005524">
    <property type="term" value="F:ATP binding"/>
    <property type="evidence" value="ECO:0007669"/>
    <property type="project" value="UniProtKB-KW"/>
</dbReference>
<dbReference type="AlphaFoldDB" id="A0A8S3FX01"/>
<keyword evidence="3" id="KW-0547">Nucleotide-binding</keyword>
<evidence type="ECO:0000256" key="4">
    <source>
        <dbReference type="ARBA" id="ARBA00022777"/>
    </source>
</evidence>
<evidence type="ECO:0000313" key="8">
    <source>
        <dbReference type="Proteomes" id="UP000681967"/>
    </source>
</evidence>
<dbReference type="PANTHER" id="PTHR47448:SF1">
    <property type="entry name" value="SERINE_THREONINE-PROTEIN KINASE STE7 HOMOLOG"/>
    <property type="match status" value="1"/>
</dbReference>
<dbReference type="InterPro" id="IPR050915">
    <property type="entry name" value="MAP_kinase_kinase"/>
</dbReference>
<dbReference type="GO" id="GO:0004712">
    <property type="term" value="F:protein serine/threonine/tyrosine kinase activity"/>
    <property type="evidence" value="ECO:0007669"/>
    <property type="project" value="UniProtKB-ARBA"/>
</dbReference>
<dbReference type="InterPro" id="IPR011009">
    <property type="entry name" value="Kinase-like_dom_sf"/>
</dbReference>
<evidence type="ECO:0000256" key="2">
    <source>
        <dbReference type="ARBA" id="ARBA00022679"/>
    </source>
</evidence>
<dbReference type="Proteomes" id="UP000681967">
    <property type="component" value="Unassembled WGS sequence"/>
</dbReference>
<proteinExistence type="predicted"/>
<dbReference type="GO" id="GO:0004713">
    <property type="term" value="F:protein tyrosine kinase activity"/>
    <property type="evidence" value="ECO:0007669"/>
    <property type="project" value="UniProtKB-KW"/>
</dbReference>
<dbReference type="GO" id="GO:0004674">
    <property type="term" value="F:protein serine/threonine kinase activity"/>
    <property type="evidence" value="ECO:0007669"/>
    <property type="project" value="UniProtKB-KW"/>
</dbReference>
<organism evidence="7 8">
    <name type="scientific">Rotaria magnacalcarata</name>
    <dbReference type="NCBI Taxonomy" id="392030"/>
    <lineage>
        <taxon>Eukaryota</taxon>
        <taxon>Metazoa</taxon>
        <taxon>Spiralia</taxon>
        <taxon>Gnathifera</taxon>
        <taxon>Rotifera</taxon>
        <taxon>Eurotatoria</taxon>
        <taxon>Bdelloidea</taxon>
        <taxon>Philodinida</taxon>
        <taxon>Philodinidae</taxon>
        <taxon>Rotaria</taxon>
    </lineage>
</organism>
<protein>
    <submittedName>
        <fullName evidence="7">Uncharacterized protein</fullName>
    </submittedName>
</protein>
<dbReference type="SUPFAM" id="SSF56112">
    <property type="entry name" value="Protein kinase-like (PK-like)"/>
    <property type="match status" value="1"/>
</dbReference>
<evidence type="ECO:0000256" key="1">
    <source>
        <dbReference type="ARBA" id="ARBA00022527"/>
    </source>
</evidence>
<keyword evidence="1" id="KW-0723">Serine/threonine-protein kinase</keyword>
<gene>
    <name evidence="7" type="ORF">BYL167_LOCUS70777</name>
</gene>
<evidence type="ECO:0000256" key="6">
    <source>
        <dbReference type="ARBA" id="ARBA00023137"/>
    </source>
</evidence>
<keyword evidence="5" id="KW-0067">ATP-binding</keyword>
<comment type="caution">
    <text evidence="7">The sequence shown here is derived from an EMBL/GenBank/DDBJ whole genome shotgun (WGS) entry which is preliminary data.</text>
</comment>
<keyword evidence="6" id="KW-0829">Tyrosine-protein kinase</keyword>
<keyword evidence="2" id="KW-0808">Transferase</keyword>
<accession>A0A8S3FX01</accession>
<dbReference type="PANTHER" id="PTHR47448">
    <property type="entry name" value="DUAL SPECIFICITY MITOGEN-ACTIVATED PROTEIN KINASE KINASE DSOR1-LIKE PROTEIN"/>
    <property type="match status" value="1"/>
</dbReference>
<feature type="non-terminal residue" evidence="7">
    <location>
        <position position="1"/>
    </location>
</feature>
<dbReference type="EMBL" id="CAJOBH010253620">
    <property type="protein sequence ID" value="CAF5144071.1"/>
    <property type="molecule type" value="Genomic_DNA"/>
</dbReference>
<name>A0A8S3FX01_9BILA</name>
<dbReference type="Gene3D" id="3.30.200.20">
    <property type="entry name" value="Phosphorylase Kinase, domain 1"/>
    <property type="match status" value="1"/>
</dbReference>
<evidence type="ECO:0000256" key="5">
    <source>
        <dbReference type="ARBA" id="ARBA00022840"/>
    </source>
</evidence>
<evidence type="ECO:0000313" key="7">
    <source>
        <dbReference type="EMBL" id="CAF5144071.1"/>
    </source>
</evidence>
<sequence>MTFDRRVYSTLIFYVKSTSYCTFTNIDDHWCNWCQWFWNSLSPKKGIYLEVKPAVKNQIVRELKVLDRCNSPYIVGFYGTFAAEGQINICMEYM</sequence>
<keyword evidence="4" id="KW-0418">Kinase</keyword>